<accession>A0AAU7VTW2</accession>
<reference evidence="2" key="1">
    <citation type="submission" date="2024-06" db="EMBL/GenBank/DDBJ databases">
        <title>Draft genome sequence of Microbacterium sp. strain A8/3-1, isolated from Oxytropis tragacanthoides Fisch. ex DC. Root nodules in the Altai region of Russia.</title>
        <authorList>
            <person name="Sazanova A."/>
            <person name="Guro P."/>
            <person name="Kuznetsova I."/>
            <person name="Belimov A."/>
            <person name="Safronova V."/>
        </authorList>
    </citation>
    <scope>NUCLEOTIDE SEQUENCE</scope>
    <source>
        <strain evidence="2">A8/3-1</strain>
    </source>
</reference>
<dbReference type="RefSeq" id="WP_350350346.1">
    <property type="nucleotide sequence ID" value="NZ_CP158357.1"/>
</dbReference>
<gene>
    <name evidence="2" type="ORF">ABS642_12625</name>
</gene>
<evidence type="ECO:0008006" key="3">
    <source>
        <dbReference type="Google" id="ProtNLM"/>
    </source>
</evidence>
<evidence type="ECO:0000313" key="2">
    <source>
        <dbReference type="EMBL" id="XBX76754.1"/>
    </source>
</evidence>
<feature type="compositionally biased region" description="Polar residues" evidence="1">
    <location>
        <begin position="13"/>
        <end position="24"/>
    </location>
</feature>
<dbReference type="EMBL" id="CP158357">
    <property type="protein sequence ID" value="XBX76754.1"/>
    <property type="molecule type" value="Genomic_DNA"/>
</dbReference>
<organism evidence="2">
    <name type="scientific">Microbacterium sp. A8/3-1</name>
    <dbReference type="NCBI Taxonomy" id="3160749"/>
    <lineage>
        <taxon>Bacteria</taxon>
        <taxon>Bacillati</taxon>
        <taxon>Actinomycetota</taxon>
        <taxon>Actinomycetes</taxon>
        <taxon>Micrococcales</taxon>
        <taxon>Microbacteriaceae</taxon>
        <taxon>Microbacterium</taxon>
    </lineage>
</organism>
<sequence length="295" mass="32691">MSARNPEPPDDTGSGSTAFASTLRNAPLSRGIPLRRLQQRLRDRGYEVSVSTISMWQSGARRPERDTSLDVIRELEAILLLDDGQLADTLGPSRRVGPDRHESFASLQELEANPFTEEPAAELFERSGSVGVHVDAESKVRRVVNRTLWQARRDGARDAVIFFGLNPSEPVPPDVRGLLGCDLVDVSADLDQDLVRATLRLHSPLKQGELAITERESTGHVPTEPEYEFTLVAPRRQAEVLLHVHFDPAHLPHRCRVLVESASGTTTHAVMLNGDCATHAEFNFGPGQVTMEWEW</sequence>
<evidence type="ECO:0000256" key="1">
    <source>
        <dbReference type="SAM" id="MobiDB-lite"/>
    </source>
</evidence>
<proteinExistence type="predicted"/>
<name>A0AAU7VTW2_9MICO</name>
<dbReference type="AlphaFoldDB" id="A0AAU7VTW2"/>
<protein>
    <recommendedName>
        <fullName evidence="3">XRE family transcriptional regulator</fullName>
    </recommendedName>
</protein>
<feature type="region of interest" description="Disordered" evidence="1">
    <location>
        <begin position="1"/>
        <end position="24"/>
    </location>
</feature>